<organism evidence="7 8">
    <name type="scientific">Noviluteimonas lactosilytica</name>
    <dbReference type="NCBI Taxonomy" id="2888523"/>
    <lineage>
        <taxon>Bacteria</taxon>
        <taxon>Pseudomonadati</taxon>
        <taxon>Pseudomonadota</taxon>
        <taxon>Gammaproteobacteria</taxon>
        <taxon>Lysobacterales</taxon>
        <taxon>Lysobacteraceae</taxon>
        <taxon>Noviluteimonas</taxon>
    </lineage>
</organism>
<proteinExistence type="predicted"/>
<name>A0ABS8JD59_9GAMM</name>
<dbReference type="Proteomes" id="UP001165293">
    <property type="component" value="Unassembled WGS sequence"/>
</dbReference>
<keyword evidence="4 5" id="KW-0472">Membrane</keyword>
<dbReference type="Pfam" id="PF02656">
    <property type="entry name" value="DUF202"/>
    <property type="match status" value="1"/>
</dbReference>
<gene>
    <name evidence="7" type="ORF">LK996_00370</name>
</gene>
<keyword evidence="3 5" id="KW-1133">Transmembrane helix</keyword>
<feature type="transmembrane region" description="Helical" evidence="5">
    <location>
        <begin position="39"/>
        <end position="60"/>
    </location>
</feature>
<evidence type="ECO:0000256" key="2">
    <source>
        <dbReference type="ARBA" id="ARBA00022692"/>
    </source>
</evidence>
<protein>
    <submittedName>
        <fullName evidence="7">DUF202 domain-containing protein</fullName>
    </submittedName>
</protein>
<dbReference type="EMBL" id="JAJGAK010000001">
    <property type="protein sequence ID" value="MCC8361541.1"/>
    <property type="molecule type" value="Genomic_DNA"/>
</dbReference>
<comment type="caution">
    <text evidence="7">The sequence shown here is derived from an EMBL/GenBank/DDBJ whole genome shotgun (WGS) entry which is preliminary data.</text>
</comment>
<reference evidence="7" key="1">
    <citation type="submission" date="2021-10" db="EMBL/GenBank/DDBJ databases">
        <authorList>
            <person name="Lyu M."/>
            <person name="Wang X."/>
            <person name="Meng X."/>
            <person name="Xu K."/>
        </authorList>
    </citation>
    <scope>NUCLEOTIDE SEQUENCE</scope>
    <source>
        <strain evidence="7">A6</strain>
    </source>
</reference>
<sequence length="155" mass="17389">MSPIDRERFKTDDDISVELSMRRTGMSFQRTRMSADRTLMSIIRTALSLISFGFTIYQVFSNWVKIPHVNLAAQAPRNFGIALVTVGVLLLVLGIIYHVRYMVGLRNERKRMVADGLIHGESAYPVSLVLLCALALLLIGLMAIISMVFNIPLFS</sequence>
<evidence type="ECO:0000256" key="5">
    <source>
        <dbReference type="SAM" id="Phobius"/>
    </source>
</evidence>
<comment type="subcellular location">
    <subcellularLocation>
        <location evidence="1">Endomembrane system</location>
        <topology evidence="1">Multi-pass membrane protein</topology>
    </subcellularLocation>
</comment>
<accession>A0ABS8JD59</accession>
<feature type="transmembrane region" description="Helical" evidence="5">
    <location>
        <begin position="124"/>
        <end position="149"/>
    </location>
</feature>
<evidence type="ECO:0000313" key="7">
    <source>
        <dbReference type="EMBL" id="MCC8361541.1"/>
    </source>
</evidence>
<evidence type="ECO:0000313" key="8">
    <source>
        <dbReference type="Proteomes" id="UP001165293"/>
    </source>
</evidence>
<evidence type="ECO:0000256" key="1">
    <source>
        <dbReference type="ARBA" id="ARBA00004127"/>
    </source>
</evidence>
<feature type="domain" description="DUF202" evidence="6">
    <location>
        <begin position="30"/>
        <end position="101"/>
    </location>
</feature>
<keyword evidence="2 5" id="KW-0812">Transmembrane</keyword>
<dbReference type="InterPro" id="IPR003807">
    <property type="entry name" value="DUF202"/>
</dbReference>
<feature type="transmembrane region" description="Helical" evidence="5">
    <location>
        <begin position="80"/>
        <end position="103"/>
    </location>
</feature>
<keyword evidence="8" id="KW-1185">Reference proteome</keyword>
<evidence type="ECO:0000256" key="4">
    <source>
        <dbReference type="ARBA" id="ARBA00023136"/>
    </source>
</evidence>
<dbReference type="RefSeq" id="WP_230525195.1">
    <property type="nucleotide sequence ID" value="NZ_JAJGAK010000001.1"/>
</dbReference>
<evidence type="ECO:0000256" key="3">
    <source>
        <dbReference type="ARBA" id="ARBA00022989"/>
    </source>
</evidence>
<evidence type="ECO:0000259" key="6">
    <source>
        <dbReference type="Pfam" id="PF02656"/>
    </source>
</evidence>